<keyword evidence="3" id="KW-0408">Iron</keyword>
<dbReference type="InterPro" id="IPR037024">
    <property type="entry name" value="NiFe_Hase_small_N_sf"/>
</dbReference>
<keyword evidence="3" id="KW-0003">3Fe-4S</keyword>
<evidence type="ECO:0000313" key="5">
    <source>
        <dbReference type="EMBL" id="SDW22800.1"/>
    </source>
</evidence>
<evidence type="ECO:0000313" key="6">
    <source>
        <dbReference type="Proteomes" id="UP000198816"/>
    </source>
</evidence>
<dbReference type="Pfam" id="PF01058">
    <property type="entry name" value="Oxidored_q6"/>
    <property type="match status" value="1"/>
</dbReference>
<gene>
    <name evidence="5" type="ORF">SAMN05421783_102171</name>
</gene>
<dbReference type="Proteomes" id="UP000198816">
    <property type="component" value="Unassembled WGS sequence"/>
</dbReference>
<sequence>MKPKVAFFEFTSCEGCQLTVLDTLQRHPELLEVIEIVQFREAMTERSDDYQIAFIEGSCTRPSDEEKIREIRTQAQIVIAVGACAHLGGINAIRNRMPLDDVREYVYGDKKDWFETYPARPLSAVIKVDAVIPGCPIDRDEFAMAVTHLLQGRMPAIPDYPLCIECKLTENVCMFLRGQTCLGPITRAGCDAICPSCGQGCEGCRGLVPSPNLGSIKEALRERGMTEEQIDARLSLFLTYQTMQMDGVTPA</sequence>
<name>A0A1H2RUE3_THIRO</name>
<evidence type="ECO:0000259" key="4">
    <source>
        <dbReference type="Pfam" id="PF01058"/>
    </source>
</evidence>
<dbReference type="InterPro" id="IPR006137">
    <property type="entry name" value="NADH_UbQ_OxRdtase-like_20kDa"/>
</dbReference>
<dbReference type="PANTHER" id="PTHR42845">
    <property type="entry name" value="COENZYME F420-REDUCING HYDROGENASE, GAMMA SUBUNIT"/>
    <property type="match status" value="1"/>
</dbReference>
<accession>A0A1H2RUE3</accession>
<organism evidence="5 6">
    <name type="scientific">Thiocapsa roseopersicina</name>
    <dbReference type="NCBI Taxonomy" id="1058"/>
    <lineage>
        <taxon>Bacteria</taxon>
        <taxon>Pseudomonadati</taxon>
        <taxon>Pseudomonadota</taxon>
        <taxon>Gammaproteobacteria</taxon>
        <taxon>Chromatiales</taxon>
        <taxon>Chromatiaceae</taxon>
        <taxon>Thiocapsa</taxon>
    </lineage>
</organism>
<dbReference type="EMBL" id="FNNZ01000002">
    <property type="protein sequence ID" value="SDW22800.1"/>
    <property type="molecule type" value="Genomic_DNA"/>
</dbReference>
<dbReference type="PANTHER" id="PTHR42845:SF1">
    <property type="entry name" value="HYDROGENASE SMALL SUBUNIT"/>
    <property type="match status" value="1"/>
</dbReference>
<dbReference type="InterPro" id="IPR051349">
    <property type="entry name" value="Hydrogenase_assoc-protein"/>
</dbReference>
<keyword evidence="3" id="KW-0479">Metal-binding</keyword>
<dbReference type="AlphaFoldDB" id="A0A1H2RUE3"/>
<dbReference type="RefSeq" id="WP_093028186.1">
    <property type="nucleotide sequence ID" value="NZ_FNNZ01000002.1"/>
</dbReference>
<dbReference type="SUPFAM" id="SSF56770">
    <property type="entry name" value="HydA/Nqo6-like"/>
    <property type="match status" value="1"/>
</dbReference>
<dbReference type="GO" id="GO:0016491">
    <property type="term" value="F:oxidoreductase activity"/>
    <property type="evidence" value="ECO:0007669"/>
    <property type="project" value="UniProtKB-KW"/>
</dbReference>
<evidence type="ECO:0000256" key="3">
    <source>
        <dbReference type="ARBA" id="ARBA00023291"/>
    </source>
</evidence>
<comment type="cofactor">
    <cofactor evidence="1">
        <name>[3Fe-4S] cluster</name>
        <dbReference type="ChEBI" id="CHEBI:21137"/>
    </cofactor>
</comment>
<protein>
    <submittedName>
        <fullName evidence="5">Coenzyme F420-reducing hydrogenase, gamma subunit</fullName>
    </submittedName>
</protein>
<evidence type="ECO:0000256" key="1">
    <source>
        <dbReference type="ARBA" id="ARBA00001927"/>
    </source>
</evidence>
<keyword evidence="3" id="KW-0411">Iron-sulfur</keyword>
<reference evidence="6" key="1">
    <citation type="submission" date="2016-10" db="EMBL/GenBank/DDBJ databases">
        <authorList>
            <person name="Varghese N."/>
            <person name="Submissions S."/>
        </authorList>
    </citation>
    <scope>NUCLEOTIDE SEQUENCE [LARGE SCALE GENOMIC DNA]</scope>
    <source>
        <strain evidence="6">DSM 217</strain>
    </source>
</reference>
<dbReference type="GO" id="GO:0051538">
    <property type="term" value="F:3 iron, 4 sulfur cluster binding"/>
    <property type="evidence" value="ECO:0007669"/>
    <property type="project" value="UniProtKB-KW"/>
</dbReference>
<proteinExistence type="predicted"/>
<evidence type="ECO:0000256" key="2">
    <source>
        <dbReference type="ARBA" id="ARBA00023002"/>
    </source>
</evidence>
<keyword evidence="2" id="KW-0560">Oxidoreductase</keyword>
<dbReference type="OrthoDB" id="9787729at2"/>
<keyword evidence="6" id="KW-1185">Reference proteome</keyword>
<dbReference type="Gene3D" id="3.40.50.700">
    <property type="entry name" value="NADH:ubiquinone oxidoreductase-like, 20kDa subunit"/>
    <property type="match status" value="1"/>
</dbReference>
<dbReference type="STRING" id="1058.SAMN05421783_102171"/>
<feature type="domain" description="NADH:ubiquinone oxidoreductase-like 20kDa subunit" evidence="4">
    <location>
        <begin position="13"/>
        <end position="149"/>
    </location>
</feature>